<dbReference type="Gene3D" id="3.10.310.50">
    <property type="match status" value="1"/>
</dbReference>
<keyword evidence="2" id="KW-1185">Reference proteome</keyword>
<evidence type="ECO:0000313" key="2">
    <source>
        <dbReference type="Proteomes" id="UP000604046"/>
    </source>
</evidence>
<dbReference type="Proteomes" id="UP000604046">
    <property type="component" value="Unassembled WGS sequence"/>
</dbReference>
<accession>A0A812G6C5</accession>
<proteinExistence type="predicted"/>
<sequence length="249" mass="27353">MATARSAAGAAFLVVPFFAFVNLGNGFMSLPDTAPAGRVLSGGMGSERRRSWIALAGAIASEMGVEASAKAEEESAASASLYVVDETNLLAPSTEKYLERLLKKLQADTGLKLRVICPPRDLQTDRDAFQEYLRPISKRLGTDSASVVILAEERFQKRTGRPLPLMTVQVGFRLQERFQYRLTNDYILSVADKYGFPPTVDRIGPDLAIQEATKNVAACLFGLSDDTTKRFLRVLPEEQVLKILQKHNA</sequence>
<dbReference type="OrthoDB" id="417797at2759"/>
<organism evidence="1 2">
    <name type="scientific">Symbiodinium natans</name>
    <dbReference type="NCBI Taxonomy" id="878477"/>
    <lineage>
        <taxon>Eukaryota</taxon>
        <taxon>Sar</taxon>
        <taxon>Alveolata</taxon>
        <taxon>Dinophyceae</taxon>
        <taxon>Suessiales</taxon>
        <taxon>Symbiodiniaceae</taxon>
        <taxon>Symbiodinium</taxon>
    </lineage>
</organism>
<name>A0A812G6C5_9DINO</name>
<gene>
    <name evidence="1" type="ORF">SNAT2548_LOCUS445</name>
</gene>
<comment type="caution">
    <text evidence="1">The sequence shown here is derived from an EMBL/GenBank/DDBJ whole genome shotgun (WGS) entry which is preliminary data.</text>
</comment>
<protein>
    <submittedName>
        <fullName evidence="1">Uncharacterized protein</fullName>
    </submittedName>
</protein>
<evidence type="ECO:0000313" key="1">
    <source>
        <dbReference type="EMBL" id="CAE6920713.1"/>
    </source>
</evidence>
<dbReference type="AlphaFoldDB" id="A0A812G6C5"/>
<dbReference type="EMBL" id="CAJNDS010000023">
    <property type="protein sequence ID" value="CAE6920713.1"/>
    <property type="molecule type" value="Genomic_DNA"/>
</dbReference>
<reference evidence="1" key="1">
    <citation type="submission" date="2021-02" db="EMBL/GenBank/DDBJ databases">
        <authorList>
            <person name="Dougan E. K."/>
            <person name="Rhodes N."/>
            <person name="Thang M."/>
            <person name="Chan C."/>
        </authorList>
    </citation>
    <scope>NUCLEOTIDE SEQUENCE</scope>
</reference>